<dbReference type="GO" id="GO:0005634">
    <property type="term" value="C:nucleus"/>
    <property type="evidence" value="ECO:0007669"/>
    <property type="project" value="UniProtKB-SubCell"/>
</dbReference>
<evidence type="ECO:0000256" key="4">
    <source>
        <dbReference type="ARBA" id="ARBA00022737"/>
    </source>
</evidence>
<name>A0A0C3ASX6_9AGAM</name>
<evidence type="ECO:0000256" key="3">
    <source>
        <dbReference type="ARBA" id="ARBA00022723"/>
    </source>
</evidence>
<dbReference type="OrthoDB" id="308464at2759"/>
<dbReference type="FunFam" id="2.60.120.1040:FF:000001">
    <property type="entry name" value="Zinc finger protein ZPR1"/>
    <property type="match status" value="1"/>
</dbReference>
<evidence type="ECO:0000256" key="9">
    <source>
        <dbReference type="SAM" id="MobiDB-lite"/>
    </source>
</evidence>
<feature type="region of interest" description="Disordered" evidence="9">
    <location>
        <begin position="477"/>
        <end position="498"/>
    </location>
</feature>
<organism evidence="11 12">
    <name type="scientific">Scleroderma citrinum Foug A</name>
    <dbReference type="NCBI Taxonomy" id="1036808"/>
    <lineage>
        <taxon>Eukaryota</taxon>
        <taxon>Fungi</taxon>
        <taxon>Dikarya</taxon>
        <taxon>Basidiomycota</taxon>
        <taxon>Agaricomycotina</taxon>
        <taxon>Agaricomycetes</taxon>
        <taxon>Agaricomycetidae</taxon>
        <taxon>Boletales</taxon>
        <taxon>Sclerodermatineae</taxon>
        <taxon>Sclerodermataceae</taxon>
        <taxon>Scleroderma</taxon>
    </lineage>
</organism>
<dbReference type="FunCoup" id="A0A0C3ASX6">
    <property type="interactions" value="840"/>
</dbReference>
<dbReference type="InterPro" id="IPR042451">
    <property type="entry name" value="ZPR1_A/B_dom"/>
</dbReference>
<keyword evidence="5" id="KW-0863">Zinc-finger</keyword>
<accession>A0A0C3ASX6</accession>
<dbReference type="NCBIfam" id="TIGR00310">
    <property type="entry name" value="ZPR1_znf"/>
    <property type="match status" value="2"/>
</dbReference>
<evidence type="ECO:0000313" key="12">
    <source>
        <dbReference type="Proteomes" id="UP000053989"/>
    </source>
</evidence>
<dbReference type="Gene3D" id="2.20.25.420">
    <property type="entry name" value="ZPR1, zinc finger domain"/>
    <property type="match status" value="2"/>
</dbReference>
<feature type="compositionally biased region" description="Basic and acidic residues" evidence="9">
    <location>
        <begin position="189"/>
        <end position="199"/>
    </location>
</feature>
<feature type="domain" description="Zinc finger ZPR1-type" evidence="10">
    <location>
        <begin position="286"/>
        <end position="446"/>
    </location>
</feature>
<dbReference type="InParanoid" id="A0A0C3ASX6"/>
<evidence type="ECO:0000256" key="8">
    <source>
        <dbReference type="ARBA" id="ARBA00054139"/>
    </source>
</evidence>
<dbReference type="PANTHER" id="PTHR10876">
    <property type="entry name" value="ZINC FINGER PROTEIN ZPR1"/>
    <property type="match status" value="1"/>
</dbReference>
<dbReference type="FunFam" id="2.20.25.420:FF:000001">
    <property type="entry name" value="Zinc finger protein ZPR1"/>
    <property type="match status" value="1"/>
</dbReference>
<reference evidence="11 12" key="1">
    <citation type="submission" date="2014-04" db="EMBL/GenBank/DDBJ databases">
        <authorList>
            <consortium name="DOE Joint Genome Institute"/>
            <person name="Kuo A."/>
            <person name="Kohler A."/>
            <person name="Nagy L.G."/>
            <person name="Floudas D."/>
            <person name="Copeland A."/>
            <person name="Barry K.W."/>
            <person name="Cichocki N."/>
            <person name="Veneault-Fourrey C."/>
            <person name="LaButti K."/>
            <person name="Lindquist E.A."/>
            <person name="Lipzen A."/>
            <person name="Lundell T."/>
            <person name="Morin E."/>
            <person name="Murat C."/>
            <person name="Sun H."/>
            <person name="Tunlid A."/>
            <person name="Henrissat B."/>
            <person name="Grigoriev I.V."/>
            <person name="Hibbett D.S."/>
            <person name="Martin F."/>
            <person name="Nordberg H.P."/>
            <person name="Cantor M.N."/>
            <person name="Hua S.X."/>
        </authorList>
    </citation>
    <scope>NUCLEOTIDE SEQUENCE [LARGE SCALE GENOMIC DNA]</scope>
    <source>
        <strain evidence="11 12">Foug A</strain>
    </source>
</reference>
<evidence type="ECO:0000256" key="2">
    <source>
        <dbReference type="ARBA" id="ARBA00008354"/>
    </source>
</evidence>
<sequence>MAQNPFFPTIGKLAEKADAVPDSTAVESETQDDRPLEEIESLCMKCGEQGVTRMMLTSIPYIKEVIVASFRCEHCGATNNEVQSVGAVRPEGVLYTLKILHRADLDRQIVRSEACTIEIPDFELQLPPMHGKLTTVEGLLRDIASDLGVAQPLRRIQDEVAYTRIQEIIEGIKEVLDDSDGDEDEGGDEMAKTADKAKNKDDPVKRMITIKFDDPSGRSFVEFLENVSDPKWTFKTYARNIAQNRALGLLPPEEPLNESNGISKEMKEPEGEGAEGPNEEIYEFPGICSRCGRPLVTRMKKVSIPYFKDTLIMSTNCDNCGYRDNEVKSGAAISEKGKRITLKVEDREDLSRDILKSETCGLTIPEIDLELHPGTLGGRFTTVEGILEQVHEELSEKVYTGDSTAMVDEDRRNFQVFLQRLKEITKAEKGFTLILDDPLANSYVQNLYAPDPDPNMEIVTYERTWQQNEELGLNDMKVDNYSGDDPSEEAKTCAEVER</sequence>
<comment type="function">
    <text evidence="8">Acts as a protein folding chaperone for elongation factor 1-alpha.</text>
</comment>
<feature type="compositionally biased region" description="Basic and acidic residues" evidence="9">
    <location>
        <begin position="488"/>
        <end position="498"/>
    </location>
</feature>
<reference evidence="12" key="2">
    <citation type="submission" date="2015-01" db="EMBL/GenBank/DDBJ databases">
        <title>Evolutionary Origins and Diversification of the Mycorrhizal Mutualists.</title>
        <authorList>
            <consortium name="DOE Joint Genome Institute"/>
            <consortium name="Mycorrhizal Genomics Consortium"/>
            <person name="Kohler A."/>
            <person name="Kuo A."/>
            <person name="Nagy L.G."/>
            <person name="Floudas D."/>
            <person name="Copeland A."/>
            <person name="Barry K.W."/>
            <person name="Cichocki N."/>
            <person name="Veneault-Fourrey C."/>
            <person name="LaButti K."/>
            <person name="Lindquist E.A."/>
            <person name="Lipzen A."/>
            <person name="Lundell T."/>
            <person name="Morin E."/>
            <person name="Murat C."/>
            <person name="Riley R."/>
            <person name="Ohm R."/>
            <person name="Sun H."/>
            <person name="Tunlid A."/>
            <person name="Henrissat B."/>
            <person name="Grigoriev I.V."/>
            <person name="Hibbett D.S."/>
            <person name="Martin F."/>
        </authorList>
    </citation>
    <scope>NUCLEOTIDE SEQUENCE [LARGE SCALE GENOMIC DNA]</scope>
    <source>
        <strain evidence="12">Foug A</strain>
    </source>
</reference>
<feature type="compositionally biased region" description="Acidic residues" evidence="9">
    <location>
        <begin position="177"/>
        <end position="188"/>
    </location>
</feature>
<dbReference type="Pfam" id="PF03367">
    <property type="entry name" value="Zn_ribbon_ZPR1"/>
    <property type="match status" value="2"/>
</dbReference>
<dbReference type="Gene3D" id="2.60.120.1040">
    <property type="entry name" value="ZPR1, A/B domain"/>
    <property type="match status" value="2"/>
</dbReference>
<dbReference type="Proteomes" id="UP000053989">
    <property type="component" value="Unassembled WGS sequence"/>
</dbReference>
<dbReference type="STRING" id="1036808.A0A0C3ASX6"/>
<evidence type="ECO:0000256" key="5">
    <source>
        <dbReference type="ARBA" id="ARBA00022771"/>
    </source>
</evidence>
<keyword evidence="3" id="KW-0479">Metal-binding</keyword>
<dbReference type="InterPro" id="IPR040141">
    <property type="entry name" value="ZPR1"/>
</dbReference>
<evidence type="ECO:0000256" key="6">
    <source>
        <dbReference type="ARBA" id="ARBA00022833"/>
    </source>
</evidence>
<feature type="region of interest" description="Disordered" evidence="9">
    <location>
        <begin position="177"/>
        <end position="199"/>
    </location>
</feature>
<dbReference type="GO" id="GO:0008270">
    <property type="term" value="F:zinc ion binding"/>
    <property type="evidence" value="ECO:0007669"/>
    <property type="project" value="UniProtKB-KW"/>
</dbReference>
<protein>
    <recommendedName>
        <fullName evidence="10">Zinc finger ZPR1-type domain-containing protein</fullName>
    </recommendedName>
</protein>
<dbReference type="FunFam" id="2.20.25.420:FF:000002">
    <property type="entry name" value="Zinc finger protein ZPR1"/>
    <property type="match status" value="1"/>
</dbReference>
<keyword evidence="6" id="KW-0862">Zinc</keyword>
<dbReference type="SMART" id="SM00709">
    <property type="entry name" value="Zpr1"/>
    <property type="match status" value="2"/>
</dbReference>
<comment type="similarity">
    <text evidence="2">Belongs to the ZPR1 family.</text>
</comment>
<dbReference type="InterPro" id="IPR004457">
    <property type="entry name" value="Znf_ZPR1"/>
</dbReference>
<dbReference type="AlphaFoldDB" id="A0A0C3ASX6"/>
<dbReference type="InterPro" id="IPR042452">
    <property type="entry name" value="ZPR1_Znf1/2"/>
</dbReference>
<feature type="region of interest" description="Disordered" evidence="9">
    <location>
        <begin position="250"/>
        <end position="279"/>
    </location>
</feature>
<evidence type="ECO:0000313" key="11">
    <source>
        <dbReference type="EMBL" id="KIM68052.1"/>
    </source>
</evidence>
<feature type="domain" description="Zinc finger ZPR1-type" evidence="10">
    <location>
        <begin position="41"/>
        <end position="223"/>
    </location>
</feature>
<dbReference type="HOGENOM" id="CLU_024138_1_0_1"/>
<dbReference type="EMBL" id="KN822010">
    <property type="protein sequence ID" value="KIM68052.1"/>
    <property type="molecule type" value="Genomic_DNA"/>
</dbReference>
<dbReference type="PANTHER" id="PTHR10876:SF0">
    <property type="entry name" value="ZINC FINGER PROTEIN ZPR1"/>
    <property type="match status" value="1"/>
</dbReference>
<dbReference type="Pfam" id="PF22794">
    <property type="entry name" value="jr-ZPR1"/>
    <property type="match status" value="2"/>
</dbReference>
<keyword evidence="12" id="KW-1185">Reference proteome</keyword>
<comment type="subcellular location">
    <subcellularLocation>
        <location evidence="1">Nucleus</location>
    </subcellularLocation>
</comment>
<dbReference type="InterPro" id="IPR056180">
    <property type="entry name" value="ZPR1_jr_dom"/>
</dbReference>
<keyword evidence="7" id="KW-0539">Nucleus</keyword>
<evidence type="ECO:0000256" key="1">
    <source>
        <dbReference type="ARBA" id="ARBA00004123"/>
    </source>
</evidence>
<proteinExistence type="inferred from homology"/>
<keyword evidence="4" id="KW-0677">Repeat</keyword>
<evidence type="ECO:0000259" key="10">
    <source>
        <dbReference type="SMART" id="SM00709"/>
    </source>
</evidence>
<gene>
    <name evidence="11" type="ORF">SCLCIDRAFT_1209428</name>
</gene>
<evidence type="ECO:0000256" key="7">
    <source>
        <dbReference type="ARBA" id="ARBA00023242"/>
    </source>
</evidence>